<evidence type="ECO:0000313" key="3">
    <source>
        <dbReference type="EMBL" id="KAF7336964.1"/>
    </source>
</evidence>
<evidence type="ECO:0000313" key="4">
    <source>
        <dbReference type="Proteomes" id="UP000620124"/>
    </source>
</evidence>
<proteinExistence type="predicted"/>
<name>A0A8H6XAK1_9AGAR</name>
<accession>A0A8H6XAK1</accession>
<comment type="caution">
    <text evidence="3">The sequence shown here is derived from an EMBL/GenBank/DDBJ whole genome shotgun (WGS) entry which is preliminary data.</text>
</comment>
<dbReference type="EMBL" id="JACAZI010000022">
    <property type="protein sequence ID" value="KAF7336964.1"/>
    <property type="molecule type" value="Genomic_DNA"/>
</dbReference>
<protein>
    <recommendedName>
        <fullName evidence="5">Secreted protein</fullName>
    </recommendedName>
</protein>
<dbReference type="Proteomes" id="UP000620124">
    <property type="component" value="Unassembled WGS sequence"/>
</dbReference>
<keyword evidence="2" id="KW-0732">Signal</keyword>
<reference evidence="3" key="1">
    <citation type="submission" date="2020-05" db="EMBL/GenBank/DDBJ databases">
        <title>Mycena genomes resolve the evolution of fungal bioluminescence.</title>
        <authorList>
            <person name="Tsai I.J."/>
        </authorList>
    </citation>
    <scope>NUCLEOTIDE SEQUENCE</scope>
    <source>
        <strain evidence="3">CCC161011</strain>
    </source>
</reference>
<feature type="chain" id="PRO_5034585959" description="Secreted protein" evidence="2">
    <location>
        <begin position="19"/>
        <end position="103"/>
    </location>
</feature>
<gene>
    <name evidence="3" type="ORF">MVEN_02132800</name>
</gene>
<dbReference type="AlphaFoldDB" id="A0A8H6XAK1"/>
<feature type="compositionally biased region" description="Polar residues" evidence="1">
    <location>
        <begin position="94"/>
        <end position="103"/>
    </location>
</feature>
<evidence type="ECO:0000256" key="2">
    <source>
        <dbReference type="SAM" id="SignalP"/>
    </source>
</evidence>
<keyword evidence="4" id="KW-1185">Reference proteome</keyword>
<evidence type="ECO:0008006" key="5">
    <source>
        <dbReference type="Google" id="ProtNLM"/>
    </source>
</evidence>
<sequence length="103" mass="11309">MLTAVYLIDLTLLHSSTCISMSFVVFSAESLYGSPTQSAEAIRTLRCPPPPIREVDAGMLVFKEPERLPPRYDDITASSGTDTGSDRGPIPYTPTRSPHSFLY</sequence>
<evidence type="ECO:0000256" key="1">
    <source>
        <dbReference type="SAM" id="MobiDB-lite"/>
    </source>
</evidence>
<feature type="signal peptide" evidence="2">
    <location>
        <begin position="1"/>
        <end position="18"/>
    </location>
</feature>
<feature type="region of interest" description="Disordered" evidence="1">
    <location>
        <begin position="69"/>
        <end position="103"/>
    </location>
</feature>
<organism evidence="3 4">
    <name type="scientific">Mycena venus</name>
    <dbReference type="NCBI Taxonomy" id="2733690"/>
    <lineage>
        <taxon>Eukaryota</taxon>
        <taxon>Fungi</taxon>
        <taxon>Dikarya</taxon>
        <taxon>Basidiomycota</taxon>
        <taxon>Agaricomycotina</taxon>
        <taxon>Agaricomycetes</taxon>
        <taxon>Agaricomycetidae</taxon>
        <taxon>Agaricales</taxon>
        <taxon>Marasmiineae</taxon>
        <taxon>Mycenaceae</taxon>
        <taxon>Mycena</taxon>
    </lineage>
</organism>